<reference evidence="13 14" key="1">
    <citation type="submission" date="2016-03" db="EMBL/GenBank/DDBJ databases">
        <title>Comparative genomics of the ectomycorrhizal sister species Rhizopogon vinicolor and Rhizopogon vesiculosus (Basidiomycota: Boletales) reveals a divergence of the mating type B locus.</title>
        <authorList>
            <person name="Mujic A.B."/>
            <person name="Kuo A."/>
            <person name="Tritt A."/>
            <person name="Lipzen A."/>
            <person name="Chen C."/>
            <person name="Johnson J."/>
            <person name="Sharma A."/>
            <person name="Barry K."/>
            <person name="Grigoriev I.V."/>
            <person name="Spatafora J.W."/>
        </authorList>
    </citation>
    <scope>NUCLEOTIDE SEQUENCE [LARGE SCALE GENOMIC DNA]</scope>
    <source>
        <strain evidence="13 14">AM-OR11-056</strain>
    </source>
</reference>
<dbReference type="GO" id="GO:0030904">
    <property type="term" value="C:retromer complex"/>
    <property type="evidence" value="ECO:0007669"/>
    <property type="project" value="UniProtKB-ARBA"/>
</dbReference>
<dbReference type="InterPro" id="IPR037868">
    <property type="entry name" value="PX_Vps5"/>
</dbReference>
<comment type="similarity">
    <text evidence="4">Belongs to the sorting nexin family.</text>
</comment>
<gene>
    <name evidence="13" type="ORF">AZE42_04322</name>
</gene>
<dbReference type="SMART" id="SM00312">
    <property type="entry name" value="PX"/>
    <property type="match status" value="1"/>
</dbReference>
<dbReference type="GO" id="GO:0045053">
    <property type="term" value="P:protein retention in Golgi apparatus"/>
    <property type="evidence" value="ECO:0007669"/>
    <property type="project" value="TreeGrafter"/>
</dbReference>
<dbReference type="CDD" id="cd06861">
    <property type="entry name" value="PX_Vps5p"/>
    <property type="match status" value="1"/>
</dbReference>
<dbReference type="InterPro" id="IPR027267">
    <property type="entry name" value="AH/BAR_dom_sf"/>
</dbReference>
<evidence type="ECO:0000256" key="6">
    <source>
        <dbReference type="ARBA" id="ARBA00022490"/>
    </source>
</evidence>
<feature type="region of interest" description="Disordered" evidence="11">
    <location>
        <begin position="1"/>
        <end position="270"/>
    </location>
</feature>
<dbReference type="PROSITE" id="PS50195">
    <property type="entry name" value="PX"/>
    <property type="match status" value="1"/>
</dbReference>
<evidence type="ECO:0000256" key="4">
    <source>
        <dbReference type="ARBA" id="ARBA00010883"/>
    </source>
</evidence>
<keyword evidence="5" id="KW-0813">Transport</keyword>
<evidence type="ECO:0000256" key="3">
    <source>
        <dbReference type="ARBA" id="ARBA00004555"/>
    </source>
</evidence>
<comment type="caution">
    <text evidence="13">The sequence shown here is derived from an EMBL/GenBank/DDBJ whole genome shotgun (WGS) entry which is preliminary data.</text>
</comment>
<keyword evidence="10" id="KW-0472">Membrane</keyword>
<keyword evidence="14" id="KW-1185">Reference proteome</keyword>
<evidence type="ECO:0000256" key="9">
    <source>
        <dbReference type="ARBA" id="ARBA00023034"/>
    </source>
</evidence>
<dbReference type="Pfam" id="PF00787">
    <property type="entry name" value="PX"/>
    <property type="match status" value="1"/>
</dbReference>
<dbReference type="Gene3D" id="1.20.1270.60">
    <property type="entry name" value="Arfaptin homology (AH) domain/BAR domain"/>
    <property type="match status" value="1"/>
</dbReference>
<evidence type="ECO:0000256" key="2">
    <source>
        <dbReference type="ARBA" id="ARBA00004496"/>
    </source>
</evidence>
<dbReference type="PANTHER" id="PTHR10555:SF170">
    <property type="entry name" value="FI18122P1"/>
    <property type="match status" value="1"/>
</dbReference>
<dbReference type="Pfam" id="PF09325">
    <property type="entry name" value="Vps5"/>
    <property type="match status" value="1"/>
</dbReference>
<dbReference type="GO" id="GO:0005829">
    <property type="term" value="C:cytosol"/>
    <property type="evidence" value="ECO:0007669"/>
    <property type="project" value="GOC"/>
</dbReference>
<dbReference type="SUPFAM" id="SSF64268">
    <property type="entry name" value="PX domain"/>
    <property type="match status" value="1"/>
</dbReference>
<evidence type="ECO:0000313" key="14">
    <source>
        <dbReference type="Proteomes" id="UP000183567"/>
    </source>
</evidence>
<evidence type="ECO:0000256" key="10">
    <source>
        <dbReference type="ARBA" id="ARBA00023136"/>
    </source>
</evidence>
<evidence type="ECO:0000256" key="1">
    <source>
        <dbReference type="ARBA" id="ARBA00004287"/>
    </source>
</evidence>
<keyword evidence="7" id="KW-0597">Phosphoprotein</keyword>
<dbReference type="Gene3D" id="3.30.1520.10">
    <property type="entry name" value="Phox-like domain"/>
    <property type="match status" value="1"/>
</dbReference>
<keyword evidence="9" id="KW-0333">Golgi apparatus</keyword>
<sequence length="670" mass="75051">MDGFDDLLAPSRSILEENPFEDPFAKRSSSPDPWSSFSHQPVEPGPTHNDFDYYRTGFEDEPERSSSPSPTTESYVTGDRGHSDQNSTADPLDAAAVTAEDHDDEHSTDAVSPRKPGFRVSTYSVEEHATTVSEAHSGSSAHDDEKLIRAATPPHQEQSPSSPTTFPSAEVTDPPYTSQLEQSFPPVVDQSLGSVTLGGDSHRGWQSDWGANDQLSPIHSPIVNTTIEEEDDDDDKPIGQSAKFKGIDRINSPQQIATSPAPTARSSDSSAPVFVISVDDPQRVGDPIRSFTMYTVHTRTTSPLFQKSVFSVLRRYSDFLWLYETLSMNNPGVVVPPAPEKNPFGRFDETFVQQRRMALEKCIQKIVNHPVLAKDPDLKLFLESDTFSLDVRHTRFLVEFFLSVMQIKHRKAEISHEKGGLMASIGQTLAGPRFHETDEWFDKQRAYLDGLESQLRGLVKSIEVAAKQRAELAIATGEFATAIADLSISDIGKQLQQSLAAMADVERMAEEFQNAQSQQDIMTILATADEYSRLINSVRMAFNSRMRTYTAWRNADADVRRVKQNHERLRAQGRLPTDRMSHTVAQISEAERRALDAKHEFDQCSKLIKSEMTRFEQERVEDFKKTLQIFVDGMISRQRELIAAWEKYQQVLLKRVAAPDGSKGLTVITK</sequence>
<proteinExistence type="inferred from homology"/>
<evidence type="ECO:0000256" key="7">
    <source>
        <dbReference type="ARBA" id="ARBA00022553"/>
    </source>
</evidence>
<evidence type="ECO:0000256" key="5">
    <source>
        <dbReference type="ARBA" id="ARBA00022448"/>
    </source>
</evidence>
<evidence type="ECO:0000313" key="13">
    <source>
        <dbReference type="EMBL" id="OJA14985.1"/>
    </source>
</evidence>
<dbReference type="EMBL" id="LVVM01003402">
    <property type="protein sequence ID" value="OJA14985.1"/>
    <property type="molecule type" value="Genomic_DNA"/>
</dbReference>
<dbReference type="GO" id="GO:0035091">
    <property type="term" value="F:phosphatidylinositol binding"/>
    <property type="evidence" value="ECO:0007669"/>
    <property type="project" value="InterPro"/>
</dbReference>
<keyword evidence="8" id="KW-0653">Protein transport</keyword>
<feature type="compositionally biased region" description="Low complexity" evidence="11">
    <location>
        <begin position="65"/>
        <end position="74"/>
    </location>
</feature>
<dbReference type="Proteomes" id="UP000183567">
    <property type="component" value="Unassembled WGS sequence"/>
</dbReference>
<dbReference type="STRING" id="180088.A0A1J8QN54"/>
<feature type="compositionally biased region" description="Polar residues" evidence="11">
    <location>
        <begin position="213"/>
        <end position="226"/>
    </location>
</feature>
<feature type="domain" description="PX" evidence="12">
    <location>
        <begin position="272"/>
        <end position="389"/>
    </location>
</feature>
<comment type="subcellular location">
    <subcellularLocation>
        <location evidence="2">Cytoplasm</location>
    </subcellularLocation>
    <subcellularLocation>
        <location evidence="3">Golgi apparatus</location>
    </subcellularLocation>
    <subcellularLocation>
        <location evidence="1">Membrane</location>
        <topology evidence="1">Peripheral membrane protein</topology>
        <orientation evidence="1">Cytoplasmic side</orientation>
    </subcellularLocation>
</comment>
<feature type="compositionally biased region" description="Polar residues" evidence="11">
    <location>
        <begin position="130"/>
        <end position="140"/>
    </location>
</feature>
<organism evidence="13 14">
    <name type="scientific">Rhizopogon vesiculosus</name>
    <dbReference type="NCBI Taxonomy" id="180088"/>
    <lineage>
        <taxon>Eukaryota</taxon>
        <taxon>Fungi</taxon>
        <taxon>Dikarya</taxon>
        <taxon>Basidiomycota</taxon>
        <taxon>Agaricomycotina</taxon>
        <taxon>Agaricomycetes</taxon>
        <taxon>Agaricomycetidae</taxon>
        <taxon>Boletales</taxon>
        <taxon>Suillineae</taxon>
        <taxon>Rhizopogonaceae</taxon>
        <taxon>Rhizopogon</taxon>
    </lineage>
</organism>
<feature type="compositionally biased region" description="Polar residues" evidence="11">
    <location>
        <begin position="251"/>
        <end position="270"/>
    </location>
</feature>
<dbReference type="GO" id="GO:0042147">
    <property type="term" value="P:retrograde transport, endosome to Golgi"/>
    <property type="evidence" value="ECO:0007669"/>
    <property type="project" value="TreeGrafter"/>
</dbReference>
<dbReference type="AlphaFoldDB" id="A0A1J8QN54"/>
<accession>A0A1J8QN54</accession>
<evidence type="ECO:0000259" key="12">
    <source>
        <dbReference type="PROSITE" id="PS50195"/>
    </source>
</evidence>
<name>A0A1J8QN54_9AGAM</name>
<dbReference type="PANTHER" id="PTHR10555">
    <property type="entry name" value="SORTING NEXIN"/>
    <property type="match status" value="1"/>
</dbReference>
<dbReference type="InterPro" id="IPR036871">
    <property type="entry name" value="PX_dom_sf"/>
</dbReference>
<dbReference type="InterPro" id="IPR015404">
    <property type="entry name" value="Vps5_C"/>
</dbReference>
<dbReference type="GO" id="GO:0005768">
    <property type="term" value="C:endosome"/>
    <property type="evidence" value="ECO:0007669"/>
    <property type="project" value="TreeGrafter"/>
</dbReference>
<evidence type="ECO:0000256" key="8">
    <source>
        <dbReference type="ARBA" id="ARBA00022927"/>
    </source>
</evidence>
<evidence type="ECO:0000256" key="11">
    <source>
        <dbReference type="SAM" id="MobiDB-lite"/>
    </source>
</evidence>
<dbReference type="SUPFAM" id="SSF103657">
    <property type="entry name" value="BAR/IMD domain-like"/>
    <property type="match status" value="1"/>
</dbReference>
<dbReference type="OrthoDB" id="271164at2759"/>
<feature type="compositionally biased region" description="Low complexity" evidence="11">
    <location>
        <begin position="28"/>
        <end position="38"/>
    </location>
</feature>
<dbReference type="GO" id="GO:0005794">
    <property type="term" value="C:Golgi apparatus"/>
    <property type="evidence" value="ECO:0007669"/>
    <property type="project" value="UniProtKB-SubCell"/>
</dbReference>
<keyword evidence="6" id="KW-0963">Cytoplasm</keyword>
<feature type="compositionally biased region" description="Polar residues" evidence="11">
    <location>
        <begin position="155"/>
        <end position="167"/>
    </location>
</feature>
<dbReference type="FunFam" id="1.20.1270.60:FF:000022">
    <property type="entry name" value="Sorting nexin 3 protein"/>
    <property type="match status" value="1"/>
</dbReference>
<dbReference type="GO" id="GO:0015031">
    <property type="term" value="P:protein transport"/>
    <property type="evidence" value="ECO:0007669"/>
    <property type="project" value="UniProtKB-KW"/>
</dbReference>
<protein>
    <recommendedName>
        <fullName evidence="12">PX domain-containing protein</fullName>
    </recommendedName>
</protein>
<dbReference type="InterPro" id="IPR001683">
    <property type="entry name" value="PX_dom"/>
</dbReference>